<dbReference type="PATRIC" id="fig|1423812.3.peg.2296"/>
<organism evidence="4 5">
    <name type="scientific">Liquorilactobacillus uvarum DSM 19971</name>
    <dbReference type="NCBI Taxonomy" id="1423812"/>
    <lineage>
        <taxon>Bacteria</taxon>
        <taxon>Bacillati</taxon>
        <taxon>Bacillota</taxon>
        <taxon>Bacilli</taxon>
        <taxon>Lactobacillales</taxon>
        <taxon>Lactobacillaceae</taxon>
        <taxon>Liquorilactobacillus</taxon>
    </lineage>
</organism>
<dbReference type="InterPro" id="IPR002068">
    <property type="entry name" value="A-crystallin/Hsp20_dom"/>
</dbReference>
<keyword evidence="4" id="KW-0346">Stress response</keyword>
<dbReference type="EMBL" id="AZEG01000006">
    <property type="protein sequence ID" value="KRL38212.1"/>
    <property type="molecule type" value="Genomic_DNA"/>
</dbReference>
<dbReference type="CDD" id="cd06471">
    <property type="entry name" value="ACD_LpsHSP_like"/>
    <property type="match status" value="1"/>
</dbReference>
<keyword evidence="5" id="KW-1185">Reference proteome</keyword>
<feature type="domain" description="SHSP" evidence="3">
    <location>
        <begin position="32"/>
        <end position="147"/>
    </location>
</feature>
<reference evidence="4 5" key="1">
    <citation type="journal article" date="2015" name="Genome Announc.">
        <title>Expanding the biotechnology potential of lactobacilli through comparative genomics of 213 strains and associated genera.</title>
        <authorList>
            <person name="Sun Z."/>
            <person name="Harris H.M."/>
            <person name="McCann A."/>
            <person name="Guo C."/>
            <person name="Argimon S."/>
            <person name="Zhang W."/>
            <person name="Yang X."/>
            <person name="Jeffery I.B."/>
            <person name="Cooney J.C."/>
            <person name="Kagawa T.F."/>
            <person name="Liu W."/>
            <person name="Song Y."/>
            <person name="Salvetti E."/>
            <person name="Wrobel A."/>
            <person name="Rasinkangas P."/>
            <person name="Parkhill J."/>
            <person name="Rea M.C."/>
            <person name="O'Sullivan O."/>
            <person name="Ritari J."/>
            <person name="Douillard F.P."/>
            <person name="Paul Ross R."/>
            <person name="Yang R."/>
            <person name="Briner A.E."/>
            <person name="Felis G.E."/>
            <person name="de Vos W.M."/>
            <person name="Barrangou R."/>
            <person name="Klaenhammer T.R."/>
            <person name="Caufield P.W."/>
            <person name="Cui Y."/>
            <person name="Zhang H."/>
            <person name="O'Toole P.W."/>
        </authorList>
    </citation>
    <scope>NUCLEOTIDE SEQUENCE [LARGE SCALE GENOMIC DNA]</scope>
    <source>
        <strain evidence="4 5">DSM 19971</strain>
    </source>
</reference>
<dbReference type="InterPro" id="IPR031107">
    <property type="entry name" value="Small_HSP"/>
</dbReference>
<dbReference type="AlphaFoldDB" id="A0A0R1Q5R0"/>
<dbReference type="Pfam" id="PF00011">
    <property type="entry name" value="HSP20"/>
    <property type="match status" value="1"/>
</dbReference>
<name>A0A0R1Q5R0_9LACO</name>
<dbReference type="PROSITE" id="PS01031">
    <property type="entry name" value="SHSP"/>
    <property type="match status" value="1"/>
</dbReference>
<evidence type="ECO:0000256" key="1">
    <source>
        <dbReference type="PROSITE-ProRule" id="PRU00285"/>
    </source>
</evidence>
<dbReference type="Gene3D" id="2.60.40.790">
    <property type="match status" value="1"/>
</dbReference>
<comment type="similarity">
    <text evidence="1 2">Belongs to the small heat shock protein (HSP20) family.</text>
</comment>
<evidence type="ECO:0000313" key="5">
    <source>
        <dbReference type="Proteomes" id="UP000051155"/>
    </source>
</evidence>
<protein>
    <submittedName>
        <fullName evidence="4">Heat shock</fullName>
    </submittedName>
</protein>
<comment type="caution">
    <text evidence="4">The sequence shown here is derived from an EMBL/GenBank/DDBJ whole genome shotgun (WGS) entry which is preliminary data.</text>
</comment>
<dbReference type="PANTHER" id="PTHR11527">
    <property type="entry name" value="HEAT-SHOCK PROTEIN 20 FAMILY MEMBER"/>
    <property type="match status" value="1"/>
</dbReference>
<gene>
    <name evidence="4" type="ORF">FD20_GL002165</name>
</gene>
<evidence type="ECO:0000259" key="3">
    <source>
        <dbReference type="PROSITE" id="PS01031"/>
    </source>
</evidence>
<evidence type="ECO:0000256" key="2">
    <source>
        <dbReference type="RuleBase" id="RU003616"/>
    </source>
</evidence>
<proteinExistence type="inferred from homology"/>
<dbReference type="Proteomes" id="UP000051155">
    <property type="component" value="Unassembled WGS sequence"/>
</dbReference>
<dbReference type="STRING" id="1423812.FD20_GL002165"/>
<accession>A0A0R1Q5R0</accession>
<dbReference type="SUPFAM" id="SSF49764">
    <property type="entry name" value="HSP20-like chaperones"/>
    <property type="match status" value="1"/>
</dbReference>
<evidence type="ECO:0000313" key="4">
    <source>
        <dbReference type="EMBL" id="KRL38212.1"/>
    </source>
</evidence>
<dbReference type="InterPro" id="IPR008978">
    <property type="entry name" value="HSP20-like_chaperone"/>
</dbReference>
<sequence length="147" mass="16648">MSLIMANELTNRFNNWMKQDDFFGNLGRSFFDFDNSVNRALKTDVKENDKVYAVQIDVPGIDKKDITIDYRDGVLSVSAKRDSFSDKSDDEGNVIASERSYGRFARQYSLPNVDESGIKAKCDNGVLKLTLPKLAEEKVNGKHIEIE</sequence>